<dbReference type="EMBL" id="CAJVCE010000012">
    <property type="protein sequence ID" value="CAG7648640.1"/>
    <property type="molecule type" value="Genomic_DNA"/>
</dbReference>
<evidence type="ECO:0000313" key="2">
    <source>
        <dbReference type="EMBL" id="CAG7648640.1"/>
    </source>
</evidence>
<reference evidence="2 3" key="1">
    <citation type="submission" date="2021-06" db="EMBL/GenBank/DDBJ databases">
        <authorList>
            <person name="Criscuolo A."/>
        </authorList>
    </citation>
    <scope>NUCLEOTIDE SEQUENCE [LARGE SCALE GENOMIC DNA]</scope>
    <source>
        <strain evidence="3">CIP 111802</strain>
    </source>
</reference>
<sequence length="202" mass="23414">MRLYCESNDRFDYLIETEEIDYRHPLIEQAVTALRTDSMTETEKVKTTFEFVRDEISHSWDLQSKRITRTASEAMQHKEGICYAKSNLLAALLRVQGIPTGFCYQRLTIGDTPDTGYCIHALNGVYLSAEQKWIRLDARGNKAGVQAEFDVNAEKLAFPVRPQYGERDYPVIYTRPNNKTMKALQRNSDCLYMYLHDLPKEL</sequence>
<dbReference type="PANTHER" id="PTHR33490">
    <property type="entry name" value="BLR5614 PROTEIN-RELATED"/>
    <property type="match status" value="1"/>
</dbReference>
<dbReference type="PANTHER" id="PTHR33490:SF3">
    <property type="entry name" value="CONSERVED INTEGRAL MEMBRANE PROTEIN"/>
    <property type="match status" value="1"/>
</dbReference>
<protein>
    <recommendedName>
        <fullName evidence="1">Transglutaminase-like domain-containing protein</fullName>
    </recommendedName>
</protein>
<accession>A0ABM8VLY8</accession>
<evidence type="ECO:0000313" key="3">
    <source>
        <dbReference type="Proteomes" id="UP000730618"/>
    </source>
</evidence>
<gene>
    <name evidence="2" type="ORF">PAECIP111802_04274</name>
</gene>
<keyword evidence="3" id="KW-1185">Reference proteome</keyword>
<dbReference type="Pfam" id="PF01841">
    <property type="entry name" value="Transglut_core"/>
    <property type="match status" value="1"/>
</dbReference>
<proteinExistence type="predicted"/>
<dbReference type="InterPro" id="IPR002931">
    <property type="entry name" value="Transglutaminase-like"/>
</dbReference>
<comment type="caution">
    <text evidence="2">The sequence shown here is derived from an EMBL/GenBank/DDBJ whole genome shotgun (WGS) entry which is preliminary data.</text>
</comment>
<feature type="domain" description="Transglutaminase-like" evidence="1">
    <location>
        <begin position="35"/>
        <end position="138"/>
    </location>
</feature>
<dbReference type="RefSeq" id="WP_218100551.1">
    <property type="nucleotide sequence ID" value="NZ_CAJVCE010000012.1"/>
</dbReference>
<evidence type="ECO:0000259" key="1">
    <source>
        <dbReference type="Pfam" id="PF01841"/>
    </source>
</evidence>
<dbReference type="Proteomes" id="UP000730618">
    <property type="component" value="Unassembled WGS sequence"/>
</dbReference>
<organism evidence="2 3">
    <name type="scientific">Paenibacillus allorhizosphaerae</name>
    <dbReference type="NCBI Taxonomy" id="2849866"/>
    <lineage>
        <taxon>Bacteria</taxon>
        <taxon>Bacillati</taxon>
        <taxon>Bacillota</taxon>
        <taxon>Bacilli</taxon>
        <taxon>Bacillales</taxon>
        <taxon>Paenibacillaceae</taxon>
        <taxon>Paenibacillus</taxon>
    </lineage>
</organism>
<name>A0ABM8VLY8_9BACL</name>